<keyword evidence="4" id="KW-1133">Transmembrane helix</keyword>
<keyword evidence="6" id="KW-0472">Membrane</keyword>
<keyword evidence="9" id="KW-1185">Reference proteome</keyword>
<evidence type="ECO:0000256" key="4">
    <source>
        <dbReference type="ARBA" id="ARBA00022989"/>
    </source>
</evidence>
<dbReference type="InterPro" id="IPR027417">
    <property type="entry name" value="P-loop_NTPase"/>
</dbReference>
<proteinExistence type="predicted"/>
<dbReference type="Gene3D" id="3.40.50.300">
    <property type="entry name" value="P-loop containing nucleotide triphosphate hydrolases"/>
    <property type="match status" value="1"/>
</dbReference>
<keyword evidence="3" id="KW-0812">Transmembrane</keyword>
<name>A0ABP3H9S6_9ALTE</name>
<dbReference type="PANTHER" id="PTHR12137:SF33">
    <property type="entry name" value="CARBOHYDRATE SULFOTRANSFERASE 14"/>
    <property type="match status" value="1"/>
</dbReference>
<dbReference type="PANTHER" id="PTHR12137">
    <property type="entry name" value="CARBOHYDRATE SULFOTRANSFERASE"/>
    <property type="match status" value="1"/>
</dbReference>
<reference evidence="9" key="1">
    <citation type="journal article" date="2019" name="Int. J. Syst. Evol. Microbiol.">
        <title>The Global Catalogue of Microorganisms (GCM) 10K type strain sequencing project: providing services to taxonomists for standard genome sequencing and annotation.</title>
        <authorList>
            <consortium name="The Broad Institute Genomics Platform"/>
            <consortium name="The Broad Institute Genome Sequencing Center for Infectious Disease"/>
            <person name="Wu L."/>
            <person name="Ma J."/>
        </authorList>
    </citation>
    <scope>NUCLEOTIDE SEQUENCE [LARGE SCALE GENOMIC DNA]</scope>
    <source>
        <strain evidence="9">JCM 13378</strain>
    </source>
</reference>
<dbReference type="InterPro" id="IPR005331">
    <property type="entry name" value="Sulfotransferase"/>
</dbReference>
<evidence type="ECO:0000256" key="5">
    <source>
        <dbReference type="ARBA" id="ARBA00023034"/>
    </source>
</evidence>
<evidence type="ECO:0000256" key="1">
    <source>
        <dbReference type="ARBA" id="ARBA00004323"/>
    </source>
</evidence>
<dbReference type="InterPro" id="IPR018011">
    <property type="entry name" value="Carb_sulfotrans_8-10"/>
</dbReference>
<sequence length="225" mass="26943">MISHQHQCIFIHIPKCAGTSIEKALGHFDHHSGRDGQDHRSLRMLQQPLPLKQAWRNSDNLLEWLRRTKHQWYRHRNPANKQQVNQRQYQEYFKFSIVRNPWDRAYSWYRNAIRDDYHRRWLGIDADIPFSHFLQRFIGTGFLRPQLSWLTNFEGDLAVDYVGKFEHLQASFDVVLERLGLSSLALPHEISGDNRDYRLAFSSEDVDRVATCYAREINLFHYQFE</sequence>
<organism evidence="8 9">
    <name type="scientific">Bowmanella denitrificans</name>
    <dbReference type="NCBI Taxonomy" id="366582"/>
    <lineage>
        <taxon>Bacteria</taxon>
        <taxon>Pseudomonadati</taxon>
        <taxon>Pseudomonadota</taxon>
        <taxon>Gammaproteobacteria</taxon>
        <taxon>Alteromonadales</taxon>
        <taxon>Alteromonadaceae</taxon>
        <taxon>Bowmanella</taxon>
    </lineage>
</organism>
<evidence type="ECO:0000313" key="9">
    <source>
        <dbReference type="Proteomes" id="UP001501757"/>
    </source>
</evidence>
<protein>
    <submittedName>
        <fullName evidence="8">Sulfotransferase family 2 domain-containing protein</fullName>
    </submittedName>
</protein>
<dbReference type="Proteomes" id="UP001501757">
    <property type="component" value="Unassembled WGS sequence"/>
</dbReference>
<dbReference type="RefSeq" id="WP_102796732.1">
    <property type="nucleotide sequence ID" value="NZ_BAAAEI010000020.1"/>
</dbReference>
<keyword evidence="2" id="KW-0808">Transferase</keyword>
<accession>A0ABP3H9S6</accession>
<dbReference type="SUPFAM" id="SSF52540">
    <property type="entry name" value="P-loop containing nucleoside triphosphate hydrolases"/>
    <property type="match status" value="1"/>
</dbReference>
<evidence type="ECO:0000256" key="3">
    <source>
        <dbReference type="ARBA" id="ARBA00022692"/>
    </source>
</evidence>
<dbReference type="EMBL" id="BAAAEI010000020">
    <property type="protein sequence ID" value="GAA0364342.1"/>
    <property type="molecule type" value="Genomic_DNA"/>
</dbReference>
<dbReference type="Pfam" id="PF03567">
    <property type="entry name" value="Sulfotransfer_2"/>
    <property type="match status" value="1"/>
</dbReference>
<keyword evidence="7" id="KW-0325">Glycoprotein</keyword>
<gene>
    <name evidence="8" type="ORF">GCM10009092_30870</name>
</gene>
<comment type="caution">
    <text evidence="8">The sequence shown here is derived from an EMBL/GenBank/DDBJ whole genome shotgun (WGS) entry which is preliminary data.</text>
</comment>
<keyword evidence="5" id="KW-0333">Golgi apparatus</keyword>
<comment type="subcellular location">
    <subcellularLocation>
        <location evidence="1">Golgi apparatus membrane</location>
        <topology evidence="1">Single-pass type II membrane protein</topology>
    </subcellularLocation>
</comment>
<evidence type="ECO:0000256" key="6">
    <source>
        <dbReference type="ARBA" id="ARBA00023136"/>
    </source>
</evidence>
<evidence type="ECO:0000313" key="8">
    <source>
        <dbReference type="EMBL" id="GAA0364342.1"/>
    </source>
</evidence>
<evidence type="ECO:0000256" key="2">
    <source>
        <dbReference type="ARBA" id="ARBA00022679"/>
    </source>
</evidence>
<evidence type="ECO:0000256" key="7">
    <source>
        <dbReference type="ARBA" id="ARBA00023180"/>
    </source>
</evidence>